<keyword evidence="2" id="KW-0535">Nitrogen fixation</keyword>
<name>A0A2J7TLP5_METSI</name>
<protein>
    <submittedName>
        <fullName evidence="3">Nitrogen fixation protein NifZ</fullName>
    </submittedName>
</protein>
<dbReference type="GO" id="GO:0009399">
    <property type="term" value="P:nitrogen fixation"/>
    <property type="evidence" value="ECO:0007669"/>
    <property type="project" value="InterPro"/>
</dbReference>
<dbReference type="InterPro" id="IPR007415">
    <property type="entry name" value="Nitrogenase_MoFe_mat_NifZ"/>
</dbReference>
<gene>
    <name evidence="3" type="ORF">CR492_01935</name>
</gene>
<dbReference type="Pfam" id="PF04319">
    <property type="entry name" value="NifZ"/>
    <property type="match status" value="1"/>
</dbReference>
<reference evidence="3 4" key="1">
    <citation type="submission" date="2017-10" db="EMBL/GenBank/DDBJ databases">
        <title>Genome announcement of Methylocella silvestris TVC from permafrost.</title>
        <authorList>
            <person name="Wang J."/>
            <person name="Geng K."/>
            <person name="Ul-Haque F."/>
            <person name="Crombie A.T."/>
            <person name="Street L.E."/>
            <person name="Wookey P.A."/>
            <person name="Murrell J.C."/>
            <person name="Pratscher J."/>
        </authorList>
    </citation>
    <scope>NUCLEOTIDE SEQUENCE [LARGE SCALE GENOMIC DNA]</scope>
    <source>
        <strain evidence="3 4">TVC</strain>
    </source>
</reference>
<evidence type="ECO:0000313" key="4">
    <source>
        <dbReference type="Proteomes" id="UP000236286"/>
    </source>
</evidence>
<dbReference type="RefSeq" id="WP_102842001.1">
    <property type="nucleotide sequence ID" value="NZ_PDZR01000001.1"/>
</dbReference>
<dbReference type="EMBL" id="PDZR01000001">
    <property type="protein sequence ID" value="PNG27695.1"/>
    <property type="molecule type" value="Genomic_DNA"/>
</dbReference>
<proteinExistence type="inferred from homology"/>
<comment type="similarity">
    <text evidence="1">Belongs to the NifZ family.</text>
</comment>
<accession>A0A2J7TLP5</accession>
<dbReference type="AlphaFoldDB" id="A0A2J7TLP5"/>
<evidence type="ECO:0000313" key="3">
    <source>
        <dbReference type="EMBL" id="PNG27695.1"/>
    </source>
</evidence>
<dbReference type="Proteomes" id="UP000236286">
    <property type="component" value="Unassembled WGS sequence"/>
</dbReference>
<evidence type="ECO:0000256" key="1">
    <source>
        <dbReference type="ARBA" id="ARBA00008027"/>
    </source>
</evidence>
<dbReference type="OrthoDB" id="9801083at2"/>
<sequence>MTNISRDSEVVELNQPPLYNYGQKVRAKKTVRNDGTFMGKEIGEVLCKKGDEGYVVSIGTFLQQFYIYGVEFVATGYRVGMKRKELDPVETIATTANGTSS</sequence>
<organism evidence="3 4">
    <name type="scientific">Methylocella silvestris</name>
    <dbReference type="NCBI Taxonomy" id="199596"/>
    <lineage>
        <taxon>Bacteria</taxon>
        <taxon>Pseudomonadati</taxon>
        <taxon>Pseudomonadota</taxon>
        <taxon>Alphaproteobacteria</taxon>
        <taxon>Hyphomicrobiales</taxon>
        <taxon>Beijerinckiaceae</taxon>
        <taxon>Methylocella</taxon>
    </lineage>
</organism>
<evidence type="ECO:0000256" key="2">
    <source>
        <dbReference type="ARBA" id="ARBA00023231"/>
    </source>
</evidence>
<comment type="caution">
    <text evidence="3">The sequence shown here is derived from an EMBL/GenBank/DDBJ whole genome shotgun (WGS) entry which is preliminary data.</text>
</comment>